<reference evidence="3" key="1">
    <citation type="submission" date="2016-10" db="EMBL/GenBank/DDBJ databases">
        <authorList>
            <person name="Varghese N."/>
            <person name="Submissions S."/>
        </authorList>
    </citation>
    <scope>NUCLEOTIDE SEQUENCE [LARGE SCALE GENOMIC DNA]</scope>
    <source>
        <strain evidence="3">DSM 43163</strain>
    </source>
</reference>
<dbReference type="Pfam" id="PF07045">
    <property type="entry name" value="DUF1330"/>
    <property type="match status" value="1"/>
</dbReference>
<dbReference type="PANTHER" id="PTHR41521:SF4">
    <property type="entry name" value="BLR0684 PROTEIN"/>
    <property type="match status" value="1"/>
</dbReference>
<dbReference type="SUPFAM" id="SSF54909">
    <property type="entry name" value="Dimeric alpha+beta barrel"/>
    <property type="match status" value="1"/>
</dbReference>
<gene>
    <name evidence="2" type="ORF">SAMN04489712_11016</name>
</gene>
<evidence type="ECO:0000259" key="1">
    <source>
        <dbReference type="Pfam" id="PF07045"/>
    </source>
</evidence>
<sequence>MAFGMVGAMTVYALAQISIHDRRRYDAYVAGFMDVLTTYQGRLLAADERPEVVEGEWPHDKVILLSFRDRDAFETWANSPEYQEISKDRLAATTGVVILAKGL</sequence>
<protein>
    <submittedName>
        <fullName evidence="2">Uncharacterized conserved protein, DUF1330 family</fullName>
    </submittedName>
</protein>
<accession>A0A1H6CIG4</accession>
<keyword evidence="3" id="KW-1185">Reference proteome</keyword>
<dbReference type="InterPro" id="IPR011008">
    <property type="entry name" value="Dimeric_a/b-barrel"/>
</dbReference>
<dbReference type="PANTHER" id="PTHR41521">
    <property type="match status" value="1"/>
</dbReference>
<evidence type="ECO:0000313" key="2">
    <source>
        <dbReference type="EMBL" id="SEG72587.1"/>
    </source>
</evidence>
<dbReference type="Proteomes" id="UP000236723">
    <property type="component" value="Unassembled WGS sequence"/>
</dbReference>
<proteinExistence type="predicted"/>
<dbReference type="EMBL" id="FNVO01000010">
    <property type="protein sequence ID" value="SEG72587.1"/>
    <property type="molecule type" value="Genomic_DNA"/>
</dbReference>
<name>A0A1H6CIG4_9ACTN</name>
<organism evidence="2 3">
    <name type="scientific">Thermomonospora echinospora</name>
    <dbReference type="NCBI Taxonomy" id="1992"/>
    <lineage>
        <taxon>Bacteria</taxon>
        <taxon>Bacillati</taxon>
        <taxon>Actinomycetota</taxon>
        <taxon>Actinomycetes</taxon>
        <taxon>Streptosporangiales</taxon>
        <taxon>Thermomonosporaceae</taxon>
        <taxon>Thermomonospora</taxon>
    </lineage>
</organism>
<dbReference type="InterPro" id="IPR010753">
    <property type="entry name" value="DUF1330"/>
</dbReference>
<evidence type="ECO:0000313" key="3">
    <source>
        <dbReference type="Proteomes" id="UP000236723"/>
    </source>
</evidence>
<dbReference type="Gene3D" id="3.30.70.100">
    <property type="match status" value="1"/>
</dbReference>
<dbReference type="AlphaFoldDB" id="A0A1H6CIG4"/>
<feature type="domain" description="DUF1330" evidence="1">
    <location>
        <begin position="10"/>
        <end position="102"/>
    </location>
</feature>